<dbReference type="GeneID" id="87817891"/>
<evidence type="ECO:0000259" key="1">
    <source>
        <dbReference type="Pfam" id="PF14479"/>
    </source>
</evidence>
<sequence length="297" mass="32493">MAEVFGIVSGTAGIVSVFSTCMECFDYVQTGRRFGKDFQVDLLTLSLLKLRLSRWGEAVQIYDDPKLGHPEATDTDVQLAENTLRQILVLFEDSNNISNKYRLEARQGEDLTPLTRGEMEPRFAAIDNKMKALAERRQKSTGFRKLASWALYHRDRYNDLVEGITKLVDNLEQAFPAPEKANALAKTDTEQISAGPPAEQKDTLKLLGFLAAKVDGAVGAKAVKAVEAAANQGISIGSVDTTDKARFRSGDFVSTAWKGETSLPQSGITVAIGSLRAGGESRVMAGNMYAEKDSFWD</sequence>
<reference evidence="2" key="2">
    <citation type="submission" date="2023-05" db="EMBL/GenBank/DDBJ databases">
        <authorList>
            <consortium name="Lawrence Berkeley National Laboratory"/>
            <person name="Steindorff A."/>
            <person name="Hensen N."/>
            <person name="Bonometti L."/>
            <person name="Westerberg I."/>
            <person name="Brannstrom I.O."/>
            <person name="Guillou S."/>
            <person name="Cros-Aarteil S."/>
            <person name="Calhoun S."/>
            <person name="Haridas S."/>
            <person name="Kuo A."/>
            <person name="Mondo S."/>
            <person name="Pangilinan J."/>
            <person name="Riley R."/>
            <person name="Labutti K."/>
            <person name="Andreopoulos B."/>
            <person name="Lipzen A."/>
            <person name="Chen C."/>
            <person name="Yanf M."/>
            <person name="Daum C."/>
            <person name="Ng V."/>
            <person name="Clum A."/>
            <person name="Ohm R."/>
            <person name="Martin F."/>
            <person name="Silar P."/>
            <person name="Natvig D."/>
            <person name="Lalanne C."/>
            <person name="Gautier V."/>
            <person name="Ament-Velasquez S.L."/>
            <person name="Kruys A."/>
            <person name="Hutchinson M.I."/>
            <person name="Powell A.J."/>
            <person name="Barry K."/>
            <person name="Miller A.N."/>
            <person name="Grigoriev I.V."/>
            <person name="Debuchy R."/>
            <person name="Gladieux P."/>
            <person name="Thoren M.H."/>
            <person name="Johannesson H."/>
        </authorList>
    </citation>
    <scope>NUCLEOTIDE SEQUENCE</scope>
    <source>
        <strain evidence="2">CBS 141.50</strain>
    </source>
</reference>
<accession>A0AAN6V0L7</accession>
<dbReference type="Proteomes" id="UP001302676">
    <property type="component" value="Unassembled WGS sequence"/>
</dbReference>
<gene>
    <name evidence="2" type="ORF">C8A04DRAFT_30185</name>
</gene>
<comment type="caution">
    <text evidence="2">The sequence shown here is derived from an EMBL/GenBank/DDBJ whole genome shotgun (WGS) entry which is preliminary data.</text>
</comment>
<keyword evidence="2" id="KW-0640">Prion</keyword>
<feature type="domain" description="Prion-inhibition and propagation HeLo" evidence="1">
    <location>
        <begin position="6"/>
        <end position="193"/>
    </location>
</feature>
<dbReference type="RefSeq" id="XP_062635597.1">
    <property type="nucleotide sequence ID" value="XM_062781278.1"/>
</dbReference>
<dbReference type="Pfam" id="PF14479">
    <property type="entry name" value="HeLo"/>
    <property type="match status" value="1"/>
</dbReference>
<protein>
    <submittedName>
        <fullName evidence="2">Prion-inhibition and propagation-domain-containing protein</fullName>
    </submittedName>
</protein>
<organism evidence="2 3">
    <name type="scientific">Dichotomopilus funicola</name>
    <dbReference type="NCBI Taxonomy" id="1934379"/>
    <lineage>
        <taxon>Eukaryota</taxon>
        <taxon>Fungi</taxon>
        <taxon>Dikarya</taxon>
        <taxon>Ascomycota</taxon>
        <taxon>Pezizomycotina</taxon>
        <taxon>Sordariomycetes</taxon>
        <taxon>Sordariomycetidae</taxon>
        <taxon>Sordariales</taxon>
        <taxon>Chaetomiaceae</taxon>
        <taxon>Dichotomopilus</taxon>
    </lineage>
</organism>
<dbReference type="InterPro" id="IPR029498">
    <property type="entry name" value="HeLo_dom"/>
</dbReference>
<dbReference type="PANTHER" id="PTHR37542:SF3">
    <property type="entry name" value="PRION-INHIBITION AND PROPAGATION HELO DOMAIN-CONTAINING PROTEIN"/>
    <property type="match status" value="1"/>
</dbReference>
<proteinExistence type="predicted"/>
<dbReference type="AlphaFoldDB" id="A0AAN6V0L7"/>
<dbReference type="InterPro" id="IPR038305">
    <property type="entry name" value="HeLo_sf"/>
</dbReference>
<reference evidence="2" key="1">
    <citation type="journal article" date="2023" name="Mol. Phylogenet. Evol.">
        <title>Genome-scale phylogeny and comparative genomics of the fungal order Sordariales.</title>
        <authorList>
            <person name="Hensen N."/>
            <person name="Bonometti L."/>
            <person name="Westerberg I."/>
            <person name="Brannstrom I.O."/>
            <person name="Guillou S."/>
            <person name="Cros-Aarteil S."/>
            <person name="Calhoun S."/>
            <person name="Haridas S."/>
            <person name="Kuo A."/>
            <person name="Mondo S."/>
            <person name="Pangilinan J."/>
            <person name="Riley R."/>
            <person name="LaButti K."/>
            <person name="Andreopoulos B."/>
            <person name="Lipzen A."/>
            <person name="Chen C."/>
            <person name="Yan M."/>
            <person name="Daum C."/>
            <person name="Ng V."/>
            <person name="Clum A."/>
            <person name="Steindorff A."/>
            <person name="Ohm R.A."/>
            <person name="Martin F."/>
            <person name="Silar P."/>
            <person name="Natvig D.O."/>
            <person name="Lalanne C."/>
            <person name="Gautier V."/>
            <person name="Ament-Velasquez S.L."/>
            <person name="Kruys A."/>
            <person name="Hutchinson M.I."/>
            <person name="Powell A.J."/>
            <person name="Barry K."/>
            <person name="Miller A.N."/>
            <person name="Grigoriev I.V."/>
            <person name="Debuchy R."/>
            <person name="Gladieux P."/>
            <person name="Hiltunen Thoren M."/>
            <person name="Johannesson H."/>
        </authorList>
    </citation>
    <scope>NUCLEOTIDE SEQUENCE</scope>
    <source>
        <strain evidence="2">CBS 141.50</strain>
    </source>
</reference>
<name>A0AAN6V0L7_9PEZI</name>
<keyword evidence="3" id="KW-1185">Reference proteome</keyword>
<dbReference type="EMBL" id="MU853600">
    <property type="protein sequence ID" value="KAK4142226.1"/>
    <property type="molecule type" value="Genomic_DNA"/>
</dbReference>
<evidence type="ECO:0000313" key="3">
    <source>
        <dbReference type="Proteomes" id="UP001302676"/>
    </source>
</evidence>
<dbReference type="PANTHER" id="PTHR37542">
    <property type="entry name" value="HELO DOMAIN-CONTAINING PROTEIN-RELATED"/>
    <property type="match status" value="1"/>
</dbReference>
<keyword evidence="2" id="KW-0034">Amyloid</keyword>
<evidence type="ECO:0000313" key="2">
    <source>
        <dbReference type="EMBL" id="KAK4142226.1"/>
    </source>
</evidence>
<dbReference type="Gene3D" id="1.20.120.1020">
    <property type="entry name" value="Prion-inhibition and propagation, HeLo domain"/>
    <property type="match status" value="1"/>
</dbReference>